<keyword evidence="1" id="KW-0472">Membrane</keyword>
<evidence type="ECO:0000313" key="2">
    <source>
        <dbReference type="EMBL" id="KRO16303.1"/>
    </source>
</evidence>
<name>A0A0R2MRT2_9LACO</name>
<keyword evidence="1" id="KW-0812">Transmembrane</keyword>
<dbReference type="AlphaFoldDB" id="A0A0R2MRT2"/>
<feature type="transmembrane region" description="Helical" evidence="1">
    <location>
        <begin position="7"/>
        <end position="26"/>
    </location>
</feature>
<proteinExistence type="predicted"/>
<comment type="caution">
    <text evidence="2">The sequence shown here is derived from an EMBL/GenBank/DDBJ whole genome shotgun (WGS) entry which is preliminary data.</text>
</comment>
<accession>A0A0R2MRT2</accession>
<organism evidence="2 3">
    <name type="scientific">Lacticaseibacillus saniviri JCM 17471 = DSM 24301</name>
    <dbReference type="NCBI Taxonomy" id="1293598"/>
    <lineage>
        <taxon>Bacteria</taxon>
        <taxon>Bacillati</taxon>
        <taxon>Bacillota</taxon>
        <taxon>Bacilli</taxon>
        <taxon>Lactobacillales</taxon>
        <taxon>Lactobacillaceae</taxon>
        <taxon>Lacticaseibacillus</taxon>
    </lineage>
</organism>
<protein>
    <submittedName>
        <fullName evidence="2">Uncharacterized protein</fullName>
    </submittedName>
</protein>
<sequence>MTDRKIFLFFDVLVYAYLFYVLNPAFAAAGHWFSWQGTGITVLVIIVATVLERSGFWHLFKL</sequence>
<dbReference type="RefSeq" id="WP_054777253.1">
    <property type="nucleotide sequence ID" value="NZ_BBBX01000010.1"/>
</dbReference>
<evidence type="ECO:0000313" key="3">
    <source>
        <dbReference type="Proteomes" id="UP000050969"/>
    </source>
</evidence>
<dbReference type="EMBL" id="JQCE01000042">
    <property type="protein sequence ID" value="KRO16303.1"/>
    <property type="molecule type" value="Genomic_DNA"/>
</dbReference>
<evidence type="ECO:0000256" key="1">
    <source>
        <dbReference type="SAM" id="Phobius"/>
    </source>
</evidence>
<keyword evidence="3" id="KW-1185">Reference proteome</keyword>
<dbReference type="Proteomes" id="UP000050969">
    <property type="component" value="Unassembled WGS sequence"/>
</dbReference>
<dbReference type="PATRIC" id="fig|1293598.4.peg.1735"/>
<feature type="transmembrane region" description="Helical" evidence="1">
    <location>
        <begin position="32"/>
        <end position="51"/>
    </location>
</feature>
<keyword evidence="1" id="KW-1133">Transmembrane helix</keyword>
<gene>
    <name evidence="2" type="ORF">IV56_GL001664</name>
</gene>
<reference evidence="2 3" key="1">
    <citation type="journal article" date="2015" name="Genome Announc.">
        <title>Expanding the biotechnology potential of lactobacilli through comparative genomics of 213 strains and associated genera.</title>
        <authorList>
            <person name="Sun Z."/>
            <person name="Harris H.M."/>
            <person name="McCann A."/>
            <person name="Guo C."/>
            <person name="Argimon S."/>
            <person name="Zhang W."/>
            <person name="Yang X."/>
            <person name="Jeffery I.B."/>
            <person name="Cooney J.C."/>
            <person name="Kagawa T.F."/>
            <person name="Liu W."/>
            <person name="Song Y."/>
            <person name="Salvetti E."/>
            <person name="Wrobel A."/>
            <person name="Rasinkangas P."/>
            <person name="Parkhill J."/>
            <person name="Rea M.C."/>
            <person name="O'Sullivan O."/>
            <person name="Ritari J."/>
            <person name="Douillard F.P."/>
            <person name="Paul Ross R."/>
            <person name="Yang R."/>
            <person name="Briner A.E."/>
            <person name="Felis G.E."/>
            <person name="de Vos W.M."/>
            <person name="Barrangou R."/>
            <person name="Klaenhammer T.R."/>
            <person name="Caufield P.W."/>
            <person name="Cui Y."/>
            <person name="Zhang H."/>
            <person name="O'Toole P.W."/>
        </authorList>
    </citation>
    <scope>NUCLEOTIDE SEQUENCE [LARGE SCALE GENOMIC DNA]</scope>
    <source>
        <strain evidence="2 3">DSM 24301</strain>
    </source>
</reference>